<dbReference type="GO" id="GO:0006313">
    <property type="term" value="P:DNA transposition"/>
    <property type="evidence" value="ECO:0007669"/>
    <property type="project" value="InterPro"/>
</dbReference>
<feature type="domain" description="Transposase IS200-like" evidence="1">
    <location>
        <begin position="6"/>
        <end position="118"/>
    </location>
</feature>
<dbReference type="RefSeq" id="WP_321536582.1">
    <property type="nucleotide sequence ID" value="NZ_JARGDL010000019.1"/>
</dbReference>
<sequence length="149" mass="18026">MSWVRVWIHLVFSTKNREPYLNSKELREKVFNHIKENAKEKNIWLEDLNGYKEHIHCLISLNKEQSISKIAQLIKGESSFWINKNKLIKGKFFWQDDYWAVSVSESHIESVKNYISEQEEHHRIKSFSEEVDEFMKKYGWNYINNESDN</sequence>
<accession>A0AAE3TDR5</accession>
<dbReference type="PANTHER" id="PTHR33360:SF2">
    <property type="entry name" value="TRANSPOSASE FOR INSERTION SEQUENCE ELEMENT IS200"/>
    <property type="match status" value="1"/>
</dbReference>
<reference evidence="2" key="1">
    <citation type="submission" date="2023-03" db="EMBL/GenBank/DDBJ databases">
        <title>Stygiobacter electus gen. nov., sp. nov., facultatively anaerobic thermotolerant bacterium of the class Ignavibacteria from a well of Yessentuki mineral water deposit.</title>
        <authorList>
            <person name="Podosokorskaya O.A."/>
            <person name="Elcheninov A.G."/>
            <person name="Petrova N.F."/>
            <person name="Zavarzina D.G."/>
            <person name="Kublanov I.V."/>
            <person name="Merkel A.Y."/>
        </authorList>
    </citation>
    <scope>NUCLEOTIDE SEQUENCE</scope>
    <source>
        <strain evidence="2">09-Me</strain>
    </source>
</reference>
<dbReference type="AlphaFoldDB" id="A0AAE3TDR5"/>
<dbReference type="GO" id="GO:0003677">
    <property type="term" value="F:DNA binding"/>
    <property type="evidence" value="ECO:0007669"/>
    <property type="project" value="InterPro"/>
</dbReference>
<organism evidence="2 3">
    <name type="scientific">Stygiobacter electus</name>
    <dbReference type="NCBI Taxonomy" id="3032292"/>
    <lineage>
        <taxon>Bacteria</taxon>
        <taxon>Pseudomonadati</taxon>
        <taxon>Ignavibacteriota</taxon>
        <taxon>Ignavibacteria</taxon>
        <taxon>Ignavibacteriales</taxon>
        <taxon>Melioribacteraceae</taxon>
        <taxon>Stygiobacter</taxon>
    </lineage>
</organism>
<dbReference type="EMBL" id="JARGDL010000019">
    <property type="protein sequence ID" value="MDF1612811.1"/>
    <property type="molecule type" value="Genomic_DNA"/>
</dbReference>
<proteinExistence type="predicted"/>
<protein>
    <submittedName>
        <fullName evidence="2">IS200/IS605 family transposase</fullName>
    </submittedName>
</protein>
<dbReference type="InterPro" id="IPR036515">
    <property type="entry name" value="Transposase_17_sf"/>
</dbReference>
<dbReference type="GO" id="GO:0004803">
    <property type="term" value="F:transposase activity"/>
    <property type="evidence" value="ECO:0007669"/>
    <property type="project" value="InterPro"/>
</dbReference>
<keyword evidence="3" id="KW-1185">Reference proteome</keyword>
<dbReference type="PANTHER" id="PTHR33360">
    <property type="entry name" value="TRANSPOSASE FOR INSERTION SEQUENCE ELEMENT IS200"/>
    <property type="match status" value="1"/>
</dbReference>
<dbReference type="Pfam" id="PF01797">
    <property type="entry name" value="Y1_Tnp"/>
    <property type="match status" value="1"/>
</dbReference>
<dbReference type="NCBIfam" id="NF033573">
    <property type="entry name" value="transpos_IS200"/>
    <property type="match status" value="1"/>
</dbReference>
<evidence type="ECO:0000313" key="2">
    <source>
        <dbReference type="EMBL" id="MDF1612811.1"/>
    </source>
</evidence>
<dbReference type="Gene3D" id="3.30.70.1290">
    <property type="entry name" value="Transposase IS200-like"/>
    <property type="match status" value="1"/>
</dbReference>
<dbReference type="SUPFAM" id="SSF143422">
    <property type="entry name" value="Transposase IS200-like"/>
    <property type="match status" value="1"/>
</dbReference>
<gene>
    <name evidence="2" type="primary">tnpA</name>
    <name evidence="2" type="ORF">P0M35_11665</name>
</gene>
<dbReference type="Proteomes" id="UP001221302">
    <property type="component" value="Unassembled WGS sequence"/>
</dbReference>
<evidence type="ECO:0000259" key="1">
    <source>
        <dbReference type="SMART" id="SM01321"/>
    </source>
</evidence>
<dbReference type="InterPro" id="IPR002686">
    <property type="entry name" value="Transposase_17"/>
</dbReference>
<evidence type="ECO:0000313" key="3">
    <source>
        <dbReference type="Proteomes" id="UP001221302"/>
    </source>
</evidence>
<name>A0AAE3TDR5_9BACT</name>
<comment type="caution">
    <text evidence="2">The sequence shown here is derived from an EMBL/GenBank/DDBJ whole genome shotgun (WGS) entry which is preliminary data.</text>
</comment>
<dbReference type="SMART" id="SM01321">
    <property type="entry name" value="Y1_Tnp"/>
    <property type="match status" value="1"/>
</dbReference>